<dbReference type="AlphaFoldDB" id="A0A2I2GFJ2"/>
<dbReference type="Proteomes" id="UP000234275">
    <property type="component" value="Unassembled WGS sequence"/>
</dbReference>
<dbReference type="RefSeq" id="XP_024706954.1">
    <property type="nucleotide sequence ID" value="XM_024852854.1"/>
</dbReference>
<reference evidence="1 2" key="1">
    <citation type="submission" date="2016-12" db="EMBL/GenBank/DDBJ databases">
        <title>The genomes of Aspergillus section Nigri reveals drivers in fungal speciation.</title>
        <authorList>
            <consortium name="DOE Joint Genome Institute"/>
            <person name="Vesth T.C."/>
            <person name="Nybo J."/>
            <person name="Theobald S."/>
            <person name="Brandl J."/>
            <person name="Frisvad J.C."/>
            <person name="Nielsen K.F."/>
            <person name="Lyhne E.K."/>
            <person name="Kogle M.E."/>
            <person name="Kuo A."/>
            <person name="Riley R."/>
            <person name="Clum A."/>
            <person name="Nolan M."/>
            <person name="Lipzen A."/>
            <person name="Salamov A."/>
            <person name="Henrissat B."/>
            <person name="Wiebenga A."/>
            <person name="De Vries R.P."/>
            <person name="Grigoriev I.V."/>
            <person name="Mortensen U.H."/>
            <person name="Andersen M.R."/>
            <person name="Baker S.E."/>
        </authorList>
    </citation>
    <scope>NUCLEOTIDE SEQUENCE [LARGE SCALE GENOMIC DNA]</scope>
    <source>
        <strain evidence="1 2">IBT 23096</strain>
    </source>
</reference>
<name>A0A2I2GFJ2_9EURO</name>
<evidence type="ECO:0000313" key="2">
    <source>
        <dbReference type="Proteomes" id="UP000234275"/>
    </source>
</evidence>
<evidence type="ECO:0000313" key="1">
    <source>
        <dbReference type="EMBL" id="PLB51652.1"/>
    </source>
</evidence>
<dbReference type="EMBL" id="MSFO01000002">
    <property type="protein sequence ID" value="PLB51652.1"/>
    <property type="molecule type" value="Genomic_DNA"/>
</dbReference>
<dbReference type="VEuPathDB" id="FungiDB:P170DRAFT_471581"/>
<dbReference type="GeneID" id="36560552"/>
<proteinExistence type="predicted"/>
<sequence length="190" mass="22402">MHCPRCNHSYNEKPHTSWLMFEQACACDCHAYPSKYPYALPGAFPSDTPIRSALYPVSSKVKEFVKKKRADERRGAEQERLAEEKARAVWDSKEPMPEEKFIEMKKRKIAVPIIDEPPFYHSLVSIRRLTNTIPHITERRVSGFYIVRQDYVNELPYRRVPGWSIPWWCIDYRPTTPEEFCEKCNQISGF</sequence>
<organism evidence="1 2">
    <name type="scientific">Aspergillus steynii IBT 23096</name>
    <dbReference type="NCBI Taxonomy" id="1392250"/>
    <lineage>
        <taxon>Eukaryota</taxon>
        <taxon>Fungi</taxon>
        <taxon>Dikarya</taxon>
        <taxon>Ascomycota</taxon>
        <taxon>Pezizomycotina</taxon>
        <taxon>Eurotiomycetes</taxon>
        <taxon>Eurotiomycetidae</taxon>
        <taxon>Eurotiales</taxon>
        <taxon>Aspergillaceae</taxon>
        <taxon>Aspergillus</taxon>
        <taxon>Aspergillus subgen. Circumdati</taxon>
    </lineage>
</organism>
<accession>A0A2I2GFJ2</accession>
<dbReference type="OrthoDB" id="4490855at2759"/>
<comment type="caution">
    <text evidence="1">The sequence shown here is derived from an EMBL/GenBank/DDBJ whole genome shotgun (WGS) entry which is preliminary data.</text>
</comment>
<keyword evidence="2" id="KW-1185">Reference proteome</keyword>
<protein>
    <submittedName>
        <fullName evidence="1">Uncharacterized protein</fullName>
    </submittedName>
</protein>
<gene>
    <name evidence="1" type="ORF">P170DRAFT_471581</name>
</gene>